<proteinExistence type="predicted"/>
<evidence type="ECO:0000313" key="2">
    <source>
        <dbReference type="EMBL" id="CAK7940020.1"/>
    </source>
</evidence>
<protein>
    <submittedName>
        <fullName evidence="2">Uncharacterized protein</fullName>
    </submittedName>
</protein>
<feature type="region of interest" description="Disordered" evidence="1">
    <location>
        <begin position="38"/>
        <end position="100"/>
    </location>
</feature>
<evidence type="ECO:0000313" key="3">
    <source>
        <dbReference type="Proteomes" id="UP001162060"/>
    </source>
</evidence>
<gene>
    <name evidence="2" type="ORF">PM001_LOCUS25170</name>
</gene>
<feature type="compositionally biased region" description="Basic and acidic residues" evidence="1">
    <location>
        <begin position="133"/>
        <end position="156"/>
    </location>
</feature>
<dbReference type="EMBL" id="CAKLBY020000253">
    <property type="protein sequence ID" value="CAK7940020.1"/>
    <property type="molecule type" value="Genomic_DNA"/>
</dbReference>
<accession>A0AAV1V2J6</accession>
<organism evidence="2 3">
    <name type="scientific">Peronospora matthiolae</name>
    <dbReference type="NCBI Taxonomy" id="2874970"/>
    <lineage>
        <taxon>Eukaryota</taxon>
        <taxon>Sar</taxon>
        <taxon>Stramenopiles</taxon>
        <taxon>Oomycota</taxon>
        <taxon>Peronosporomycetes</taxon>
        <taxon>Peronosporales</taxon>
        <taxon>Peronosporaceae</taxon>
        <taxon>Peronospora</taxon>
    </lineage>
</organism>
<name>A0AAV1V2J6_9STRA</name>
<sequence length="197" mass="20600">MVSKTTRVSTAAAKKAAVRMLAAEEKSYYPVAAGDSLPAAVKSPRGVSPRLTATSTASAAGTTSRNQDETEIELIYSGESDEASDSKATSRAYGSSGADTARASLIGSGESSGIVFEIFRLSDCSDVSSSHADLFDDRTRGDVGDAPIHHHERSNASDRGATGVSARALTPTKRQETEMSCATLLKLSLRGCRHPES</sequence>
<dbReference type="Proteomes" id="UP001162060">
    <property type="component" value="Unassembled WGS sequence"/>
</dbReference>
<evidence type="ECO:0000256" key="1">
    <source>
        <dbReference type="SAM" id="MobiDB-lite"/>
    </source>
</evidence>
<reference evidence="2" key="1">
    <citation type="submission" date="2024-01" db="EMBL/GenBank/DDBJ databases">
        <authorList>
            <person name="Webb A."/>
        </authorList>
    </citation>
    <scope>NUCLEOTIDE SEQUENCE</scope>
    <source>
        <strain evidence="2">Pm1</strain>
    </source>
</reference>
<feature type="region of interest" description="Disordered" evidence="1">
    <location>
        <begin position="130"/>
        <end position="175"/>
    </location>
</feature>
<feature type="compositionally biased region" description="Low complexity" evidence="1">
    <location>
        <begin position="52"/>
        <end position="64"/>
    </location>
</feature>
<comment type="caution">
    <text evidence="2">The sequence shown here is derived from an EMBL/GenBank/DDBJ whole genome shotgun (WGS) entry which is preliminary data.</text>
</comment>
<dbReference type="AlphaFoldDB" id="A0AAV1V2J6"/>